<gene>
    <name evidence="2" type="ORF">BKD30_02445</name>
</gene>
<dbReference type="PIRSF" id="PIRSF028754">
    <property type="entry name" value="UCP028754"/>
    <property type="match status" value="1"/>
</dbReference>
<keyword evidence="3" id="KW-1185">Reference proteome</keyword>
<dbReference type="InterPro" id="IPR019151">
    <property type="entry name" value="Proteasome_assmbl_chaperone_2"/>
</dbReference>
<dbReference type="Gene3D" id="1.10.287.100">
    <property type="match status" value="1"/>
</dbReference>
<dbReference type="Pfam" id="PF09754">
    <property type="entry name" value="PAC2"/>
    <property type="match status" value="1"/>
</dbReference>
<dbReference type="Proteomes" id="UP000187085">
    <property type="component" value="Unassembled WGS sequence"/>
</dbReference>
<dbReference type="AlphaFoldDB" id="A0A1R1LJV0"/>
<sequence>MQDPSTLYEAVSDLVHTPQIRGLNLIIGLTGAAEAGQAADQIRAELLDRLEHELVIEFDADALYDYRGRRPIIGFEGDHFTDYERPRLQMHALKDETGQPFLMLSGFEPDYQWERFAGAVVELVQQLDVQLVSWVHSLPLPVPHTRPLAVTAHGNRPDLIDRISAWKPTARMPASAGQLLEVRLTEAGKDVVGFAVHVPHYLAEARFPQAAVTGLEHLSAAAALMLPSDRLREAGRELEKSIDEQVAASAEVQQLVSGLQAQYDEYHRGREPRRSLLEGPDGELPDADELGAAVEAYLATMDAGDADQLTLDTPPADPDDDGGDPHH</sequence>
<organism evidence="2 3">
    <name type="scientific">Tersicoccus phoenicis</name>
    <dbReference type="NCBI Taxonomy" id="554083"/>
    <lineage>
        <taxon>Bacteria</taxon>
        <taxon>Bacillati</taxon>
        <taxon>Actinomycetota</taxon>
        <taxon>Actinomycetes</taxon>
        <taxon>Micrococcales</taxon>
        <taxon>Micrococcaceae</taxon>
        <taxon>Tersicoccus</taxon>
    </lineage>
</organism>
<feature type="compositionally biased region" description="Acidic residues" evidence="1">
    <location>
        <begin position="317"/>
        <end position="327"/>
    </location>
</feature>
<feature type="compositionally biased region" description="Basic and acidic residues" evidence="1">
    <location>
        <begin position="265"/>
        <end position="276"/>
    </location>
</feature>
<feature type="compositionally biased region" description="Acidic residues" evidence="1">
    <location>
        <begin position="280"/>
        <end position="289"/>
    </location>
</feature>
<dbReference type="InterPro" id="IPR038389">
    <property type="entry name" value="PSMG2_sf"/>
</dbReference>
<feature type="region of interest" description="Disordered" evidence="1">
    <location>
        <begin position="301"/>
        <end position="327"/>
    </location>
</feature>
<proteinExistence type="predicted"/>
<dbReference type="STRING" id="554083.BKD30_02445"/>
<dbReference type="EMBL" id="MRDE01000015">
    <property type="protein sequence ID" value="OMH27817.1"/>
    <property type="molecule type" value="Genomic_DNA"/>
</dbReference>
<dbReference type="SUPFAM" id="SSF159659">
    <property type="entry name" value="Cgl1923-like"/>
    <property type="match status" value="1"/>
</dbReference>
<dbReference type="InterPro" id="IPR008492">
    <property type="entry name" value="Rv2714-like"/>
</dbReference>
<protein>
    <submittedName>
        <fullName evidence="2">PAC2 family protein</fullName>
    </submittedName>
</protein>
<dbReference type="RefSeq" id="WP_076701521.1">
    <property type="nucleotide sequence ID" value="NZ_MRDE01000015.1"/>
</dbReference>
<comment type="caution">
    <text evidence="2">The sequence shown here is derived from an EMBL/GenBank/DDBJ whole genome shotgun (WGS) entry which is preliminary data.</text>
</comment>
<feature type="region of interest" description="Disordered" evidence="1">
    <location>
        <begin position="265"/>
        <end position="289"/>
    </location>
</feature>
<reference evidence="2 3" key="1">
    <citation type="submission" date="2016-12" db="EMBL/GenBank/DDBJ databases">
        <title>Draft genome of Tersicoccus phoenicis 1P05MA.</title>
        <authorList>
            <person name="Nakajima Y."/>
            <person name="Yoshizawa S."/>
            <person name="Nakamura K."/>
            <person name="Ogura Y."/>
            <person name="Hayashi T."/>
            <person name="Kogure K."/>
        </authorList>
    </citation>
    <scope>NUCLEOTIDE SEQUENCE [LARGE SCALE GENOMIC DNA]</scope>
    <source>
        <strain evidence="2 3">1p05MA</strain>
    </source>
</reference>
<accession>A0A1R1LJV0</accession>
<evidence type="ECO:0000313" key="2">
    <source>
        <dbReference type="EMBL" id="OMH27817.1"/>
    </source>
</evidence>
<evidence type="ECO:0000313" key="3">
    <source>
        <dbReference type="Proteomes" id="UP000187085"/>
    </source>
</evidence>
<dbReference type="Gene3D" id="3.40.50.10900">
    <property type="entry name" value="PAC-like subunit"/>
    <property type="match status" value="1"/>
</dbReference>
<evidence type="ECO:0000256" key="1">
    <source>
        <dbReference type="SAM" id="MobiDB-lite"/>
    </source>
</evidence>
<name>A0A1R1LJV0_9MICC</name>